<sequence>MLAHAMGLRNTAKRKSLTLWAIYISDSNIRLSITLLGTIADAASSTDAKIRRPIPESL</sequence>
<organism evidence="1 2">
    <name type="scientific">Zopfia rhizophila CBS 207.26</name>
    <dbReference type="NCBI Taxonomy" id="1314779"/>
    <lineage>
        <taxon>Eukaryota</taxon>
        <taxon>Fungi</taxon>
        <taxon>Dikarya</taxon>
        <taxon>Ascomycota</taxon>
        <taxon>Pezizomycotina</taxon>
        <taxon>Dothideomycetes</taxon>
        <taxon>Dothideomycetes incertae sedis</taxon>
        <taxon>Zopfiaceae</taxon>
        <taxon>Zopfia</taxon>
    </lineage>
</organism>
<gene>
    <name evidence="1" type="ORF">K469DRAFT_255800</name>
</gene>
<evidence type="ECO:0000313" key="1">
    <source>
        <dbReference type="EMBL" id="KAF2181709.1"/>
    </source>
</evidence>
<dbReference type="EMBL" id="ML994651">
    <property type="protein sequence ID" value="KAF2181709.1"/>
    <property type="molecule type" value="Genomic_DNA"/>
</dbReference>
<proteinExistence type="predicted"/>
<protein>
    <submittedName>
        <fullName evidence="1">Uncharacterized protein</fullName>
    </submittedName>
</protein>
<keyword evidence="2" id="KW-1185">Reference proteome</keyword>
<dbReference type="AlphaFoldDB" id="A0A6A6DU13"/>
<evidence type="ECO:0000313" key="2">
    <source>
        <dbReference type="Proteomes" id="UP000800200"/>
    </source>
</evidence>
<dbReference type="Proteomes" id="UP000800200">
    <property type="component" value="Unassembled WGS sequence"/>
</dbReference>
<name>A0A6A6DU13_9PEZI</name>
<reference evidence="1" key="1">
    <citation type="journal article" date="2020" name="Stud. Mycol.">
        <title>101 Dothideomycetes genomes: a test case for predicting lifestyles and emergence of pathogens.</title>
        <authorList>
            <person name="Haridas S."/>
            <person name="Albert R."/>
            <person name="Binder M."/>
            <person name="Bloem J."/>
            <person name="Labutti K."/>
            <person name="Salamov A."/>
            <person name="Andreopoulos B."/>
            <person name="Baker S."/>
            <person name="Barry K."/>
            <person name="Bills G."/>
            <person name="Bluhm B."/>
            <person name="Cannon C."/>
            <person name="Castanera R."/>
            <person name="Culley D."/>
            <person name="Daum C."/>
            <person name="Ezra D."/>
            <person name="Gonzalez J."/>
            <person name="Henrissat B."/>
            <person name="Kuo A."/>
            <person name="Liang C."/>
            <person name="Lipzen A."/>
            <person name="Lutzoni F."/>
            <person name="Magnuson J."/>
            <person name="Mondo S."/>
            <person name="Nolan M."/>
            <person name="Ohm R."/>
            <person name="Pangilinan J."/>
            <person name="Park H.-J."/>
            <person name="Ramirez L."/>
            <person name="Alfaro M."/>
            <person name="Sun H."/>
            <person name="Tritt A."/>
            <person name="Yoshinaga Y."/>
            <person name="Zwiers L.-H."/>
            <person name="Turgeon B."/>
            <person name="Goodwin S."/>
            <person name="Spatafora J."/>
            <person name="Crous P."/>
            <person name="Grigoriev I."/>
        </authorList>
    </citation>
    <scope>NUCLEOTIDE SEQUENCE</scope>
    <source>
        <strain evidence="1">CBS 207.26</strain>
    </source>
</reference>
<accession>A0A6A6DU13</accession>